<accession>A0AAE0IT81</accession>
<reference evidence="2" key="2">
    <citation type="submission" date="2023-06" db="EMBL/GenBank/DDBJ databases">
        <authorList>
            <consortium name="Lawrence Berkeley National Laboratory"/>
            <person name="Haridas S."/>
            <person name="Hensen N."/>
            <person name="Bonometti L."/>
            <person name="Westerberg I."/>
            <person name="Brannstrom I.O."/>
            <person name="Guillou S."/>
            <person name="Cros-Aarteil S."/>
            <person name="Calhoun S."/>
            <person name="Kuo A."/>
            <person name="Mondo S."/>
            <person name="Pangilinan J."/>
            <person name="Riley R."/>
            <person name="Labutti K."/>
            <person name="Andreopoulos B."/>
            <person name="Lipzen A."/>
            <person name="Chen C."/>
            <person name="Yanf M."/>
            <person name="Daum C."/>
            <person name="Ng V."/>
            <person name="Clum A."/>
            <person name="Steindorff A."/>
            <person name="Ohm R."/>
            <person name="Martin F."/>
            <person name="Silar P."/>
            <person name="Natvig D."/>
            <person name="Lalanne C."/>
            <person name="Gautier V."/>
            <person name="Ament-Velasquez S.L."/>
            <person name="Kruys A."/>
            <person name="Hutchinson M.I."/>
            <person name="Powell A.J."/>
            <person name="Barry K."/>
            <person name="Miller A.N."/>
            <person name="Grigoriev I.V."/>
            <person name="Debuchy R."/>
            <person name="Gladieux P."/>
            <person name="Thoren M.H."/>
            <person name="Johannesson H."/>
        </authorList>
    </citation>
    <scope>NUCLEOTIDE SEQUENCE</scope>
    <source>
        <strain evidence="2">CBS 118394</strain>
    </source>
</reference>
<protein>
    <submittedName>
        <fullName evidence="2">Uncharacterized protein</fullName>
    </submittedName>
</protein>
<gene>
    <name evidence="2" type="ORF">B0H66DRAFT_528179</name>
</gene>
<evidence type="ECO:0000256" key="1">
    <source>
        <dbReference type="SAM" id="MobiDB-lite"/>
    </source>
</evidence>
<feature type="compositionally biased region" description="Polar residues" evidence="1">
    <location>
        <begin position="35"/>
        <end position="50"/>
    </location>
</feature>
<dbReference type="Proteomes" id="UP001283341">
    <property type="component" value="Unassembled WGS sequence"/>
</dbReference>
<dbReference type="AlphaFoldDB" id="A0AAE0IT81"/>
<evidence type="ECO:0000313" key="2">
    <source>
        <dbReference type="EMBL" id="KAK3330838.1"/>
    </source>
</evidence>
<feature type="compositionally biased region" description="Low complexity" evidence="1">
    <location>
        <begin position="51"/>
        <end position="62"/>
    </location>
</feature>
<reference evidence="2" key="1">
    <citation type="journal article" date="2023" name="Mol. Phylogenet. Evol.">
        <title>Genome-scale phylogeny and comparative genomics of the fungal order Sordariales.</title>
        <authorList>
            <person name="Hensen N."/>
            <person name="Bonometti L."/>
            <person name="Westerberg I."/>
            <person name="Brannstrom I.O."/>
            <person name="Guillou S."/>
            <person name="Cros-Aarteil S."/>
            <person name="Calhoun S."/>
            <person name="Haridas S."/>
            <person name="Kuo A."/>
            <person name="Mondo S."/>
            <person name="Pangilinan J."/>
            <person name="Riley R."/>
            <person name="LaButti K."/>
            <person name="Andreopoulos B."/>
            <person name="Lipzen A."/>
            <person name="Chen C."/>
            <person name="Yan M."/>
            <person name="Daum C."/>
            <person name="Ng V."/>
            <person name="Clum A."/>
            <person name="Steindorff A."/>
            <person name="Ohm R.A."/>
            <person name="Martin F."/>
            <person name="Silar P."/>
            <person name="Natvig D.O."/>
            <person name="Lalanne C."/>
            <person name="Gautier V."/>
            <person name="Ament-Velasquez S.L."/>
            <person name="Kruys A."/>
            <person name="Hutchinson M.I."/>
            <person name="Powell A.J."/>
            <person name="Barry K."/>
            <person name="Miller A.N."/>
            <person name="Grigoriev I.V."/>
            <person name="Debuchy R."/>
            <person name="Gladieux P."/>
            <person name="Hiltunen Thoren M."/>
            <person name="Johannesson H."/>
        </authorList>
    </citation>
    <scope>NUCLEOTIDE SEQUENCE</scope>
    <source>
        <strain evidence="2">CBS 118394</strain>
    </source>
</reference>
<organism evidence="2 3">
    <name type="scientific">Apodospora peruviana</name>
    <dbReference type="NCBI Taxonomy" id="516989"/>
    <lineage>
        <taxon>Eukaryota</taxon>
        <taxon>Fungi</taxon>
        <taxon>Dikarya</taxon>
        <taxon>Ascomycota</taxon>
        <taxon>Pezizomycotina</taxon>
        <taxon>Sordariomycetes</taxon>
        <taxon>Sordariomycetidae</taxon>
        <taxon>Sordariales</taxon>
        <taxon>Lasiosphaeriaceae</taxon>
        <taxon>Apodospora</taxon>
    </lineage>
</organism>
<dbReference type="EMBL" id="JAUEDM010000001">
    <property type="protein sequence ID" value="KAK3330838.1"/>
    <property type="molecule type" value="Genomic_DNA"/>
</dbReference>
<evidence type="ECO:0000313" key="3">
    <source>
        <dbReference type="Proteomes" id="UP001283341"/>
    </source>
</evidence>
<feature type="compositionally biased region" description="Basic and acidic residues" evidence="1">
    <location>
        <begin position="9"/>
        <end position="22"/>
    </location>
</feature>
<keyword evidence="3" id="KW-1185">Reference proteome</keyword>
<feature type="region of interest" description="Disordered" evidence="1">
    <location>
        <begin position="1"/>
        <end position="67"/>
    </location>
</feature>
<comment type="caution">
    <text evidence="2">The sequence shown here is derived from an EMBL/GenBank/DDBJ whole genome shotgun (WGS) entry which is preliminary data.</text>
</comment>
<sequence length="407" mass="44484">MDSTYSNHGFDDMYSHNPDRSRAGSTVSTREDLLQTPQLAESSAHSSFETASYSSSRPASSRGLATPAYGSPHLSSYSNLSQQVLDAEWFETERRQRQGRLLTALPRIMADPKNSTVALQYDPGFNMGSRSSFTWPGKPPSFYEAGVVAHNFAVLESGNGLLGPDLSHYASEASLTPPSISRSVTASPPRGSLTPDHRDLKRQQDHARRDNKLHVRSQRASSSSSSVYSPPVTLADLTTGASSMPIYTTAPAQMGLLSEPPTTQYLPSFTTPLPDHSQSSMYNPYPPPSYMTDYYPSTTGASLPSQYGRPLTDPTLSMYPVSSLLGQSDDATGQVRVVQSRPKPQCWEHGCNGRQFSTFSNLLRHQREKSGQAAKATCHKCGAEFTRTTARNGHLLHDKCKQKRGSP</sequence>
<name>A0AAE0IT81_9PEZI</name>
<proteinExistence type="predicted"/>
<feature type="region of interest" description="Disordered" evidence="1">
    <location>
        <begin position="173"/>
        <end position="232"/>
    </location>
</feature>
<feature type="compositionally biased region" description="Basic and acidic residues" evidence="1">
    <location>
        <begin position="195"/>
        <end position="213"/>
    </location>
</feature>
<feature type="compositionally biased region" description="Polar residues" evidence="1">
    <location>
        <begin position="173"/>
        <end position="186"/>
    </location>
</feature>